<reference evidence="3" key="1">
    <citation type="journal article" date="2019" name="Int. J. Syst. Evol. Microbiol.">
        <title>The Global Catalogue of Microorganisms (GCM) 10K type strain sequencing project: providing services to taxonomists for standard genome sequencing and annotation.</title>
        <authorList>
            <consortium name="The Broad Institute Genomics Platform"/>
            <consortium name="The Broad Institute Genome Sequencing Center for Infectious Disease"/>
            <person name="Wu L."/>
            <person name="Ma J."/>
        </authorList>
    </citation>
    <scope>NUCLEOTIDE SEQUENCE [LARGE SCALE GENOMIC DNA]</scope>
    <source>
        <strain evidence="3">CCUG 54329</strain>
    </source>
</reference>
<sequence length="162" mass="17283">MLAERYPPKKIAGILKIGTDQVYKHIAKAREHLGGIERSEAVRLFVAFQAEAKEDLPPTQLLAPQFLGLSPDHISQPSEPANHAADALAKPGGPFNEEQDIFILSQVVPTLMAYAPLRSSGRKENDLTTRFTMATVAVLTAAALVAAGSAASLLSALNGMPR</sequence>
<accession>A0ABW3NXR9</accession>
<dbReference type="RefSeq" id="WP_380909024.1">
    <property type="nucleotide sequence ID" value="NZ_JBHTLS010000009.1"/>
</dbReference>
<evidence type="ECO:0000256" key="1">
    <source>
        <dbReference type="SAM" id="Phobius"/>
    </source>
</evidence>
<keyword evidence="1" id="KW-1133">Transmembrane helix</keyword>
<comment type="caution">
    <text evidence="2">The sequence shown here is derived from an EMBL/GenBank/DDBJ whole genome shotgun (WGS) entry which is preliminary data.</text>
</comment>
<evidence type="ECO:0000313" key="3">
    <source>
        <dbReference type="Proteomes" id="UP001597203"/>
    </source>
</evidence>
<feature type="transmembrane region" description="Helical" evidence="1">
    <location>
        <begin position="131"/>
        <end position="157"/>
    </location>
</feature>
<name>A0ABW3NXR9_9SPHN</name>
<evidence type="ECO:0008006" key="4">
    <source>
        <dbReference type="Google" id="ProtNLM"/>
    </source>
</evidence>
<dbReference type="EMBL" id="JBHTLS010000009">
    <property type="protein sequence ID" value="MFD1103873.1"/>
    <property type="molecule type" value="Genomic_DNA"/>
</dbReference>
<keyword evidence="1" id="KW-0812">Transmembrane</keyword>
<keyword evidence="3" id="KW-1185">Reference proteome</keyword>
<evidence type="ECO:0000313" key="2">
    <source>
        <dbReference type="EMBL" id="MFD1103873.1"/>
    </source>
</evidence>
<gene>
    <name evidence="2" type="ORF">ACFQ24_02945</name>
</gene>
<organism evidence="2 3">
    <name type="scientific">Sphingobium olei</name>
    <dbReference type="NCBI Taxonomy" id="420955"/>
    <lineage>
        <taxon>Bacteria</taxon>
        <taxon>Pseudomonadati</taxon>
        <taxon>Pseudomonadota</taxon>
        <taxon>Alphaproteobacteria</taxon>
        <taxon>Sphingomonadales</taxon>
        <taxon>Sphingomonadaceae</taxon>
        <taxon>Sphingobium</taxon>
    </lineage>
</organism>
<protein>
    <recommendedName>
        <fullName evidence="4">HTH luxR-type domain-containing protein</fullName>
    </recommendedName>
</protein>
<proteinExistence type="predicted"/>
<keyword evidence="1" id="KW-0472">Membrane</keyword>
<dbReference type="Proteomes" id="UP001597203">
    <property type="component" value="Unassembled WGS sequence"/>
</dbReference>